<comment type="caution">
    <text evidence="1">The sequence shown here is derived from an EMBL/GenBank/DDBJ whole genome shotgun (WGS) entry which is preliminary data.</text>
</comment>
<protein>
    <submittedName>
        <fullName evidence="1">Uncharacterized protein</fullName>
    </submittedName>
</protein>
<accession>A0A7W7W1A5</accession>
<proteinExistence type="predicted"/>
<dbReference type="EMBL" id="JACHJT010000001">
    <property type="protein sequence ID" value="MBB4930747.1"/>
    <property type="molecule type" value="Genomic_DNA"/>
</dbReference>
<dbReference type="AlphaFoldDB" id="A0A7W7W1A5"/>
<dbReference type="RefSeq" id="WP_184576130.1">
    <property type="nucleotide sequence ID" value="NZ_JACHJT010000001.1"/>
</dbReference>
<evidence type="ECO:0000313" key="1">
    <source>
        <dbReference type="EMBL" id="MBB4930747.1"/>
    </source>
</evidence>
<dbReference type="Proteomes" id="UP000523007">
    <property type="component" value="Unassembled WGS sequence"/>
</dbReference>
<organism evidence="1 2">
    <name type="scientific">Lipingzhangella halophila</name>
    <dbReference type="NCBI Taxonomy" id="1783352"/>
    <lineage>
        <taxon>Bacteria</taxon>
        <taxon>Bacillati</taxon>
        <taxon>Actinomycetota</taxon>
        <taxon>Actinomycetes</taxon>
        <taxon>Streptosporangiales</taxon>
        <taxon>Nocardiopsidaceae</taxon>
        <taxon>Lipingzhangella</taxon>
    </lineage>
</organism>
<sequence>MSESDAAPKWGFPVRASSLDVAWRRELREIDPADYTESDRARLFLSSVAGALAEQAIRLAETWDDGDRFPAALAADAVPLGKLATKALDYAVVTARVRGASWEDIGEQLGMTRQSAHTRWGELEAEWRRDNVGTSCIHPGTRAAGLDAWTERVNDPPDDPRIPHERRVSAALDVTADRSGHRPRQAARFPEGRAWNLVNRDPDLSARRRRRVTGFLALVYAAILHRDPGLAPDNDELADALRHAGTWGVDTDTVDASCARLDQAARGLLAREPAEWQAVLEDFVATSEAKDTPSGPHAVYWRDAVRVTTGADGFPSRRSLPVEDARRLLDMVVDPNGPANEPSAN</sequence>
<evidence type="ECO:0000313" key="2">
    <source>
        <dbReference type="Proteomes" id="UP000523007"/>
    </source>
</evidence>
<name>A0A7W7W1A5_9ACTN</name>
<reference evidence="1 2" key="1">
    <citation type="submission" date="2020-08" db="EMBL/GenBank/DDBJ databases">
        <title>Sequencing the genomes of 1000 actinobacteria strains.</title>
        <authorList>
            <person name="Klenk H.-P."/>
        </authorList>
    </citation>
    <scope>NUCLEOTIDE SEQUENCE [LARGE SCALE GENOMIC DNA]</scope>
    <source>
        <strain evidence="1 2">DSM 102030</strain>
    </source>
</reference>
<gene>
    <name evidence="1" type="ORF">F4561_001567</name>
</gene>
<keyword evidence="2" id="KW-1185">Reference proteome</keyword>